<dbReference type="Pfam" id="PF00566">
    <property type="entry name" value="RabGAP-TBC"/>
    <property type="match status" value="2"/>
</dbReference>
<protein>
    <recommendedName>
        <fullName evidence="2">Rab-GAP TBC domain-containing protein</fullName>
    </recommendedName>
</protein>
<sequence>MEQLWRQLYEEYQQLDRVSEDHGRQYHSMLHNPMILEAIQHHGIPPSHREWAWPVLLHSQTQKLQAENCESLYSYEELIRNIEEVALETSASRAQTNAKCEEECEESSGMNGGTIVNTLAQAQEVAIERFDHLNQVQEEKIKRIMLAYTESRDEFYYCHGMVEICVVLSTFLSEKDSFWGFRLLMEVLLPKYHEASILDFQVDCLVLQELLDQYDPILGRHFSDVGITVQLLCTKWFFSFFAESIPFEVVCRLYDLLFVDICCSRFDAKVIFATSLAILLYLSRYLVEVQDPSVMIELIVEFCFTSLQEAVVANSFLDLVVFIHSHVNDEKLQSLRQRLYLYVKQQEEQFQADAIVTRKTASSSNADVQERARSNSRRGRGQNIRLIIQWKHIDQEDGEEKDLRRPKLPERESFKDCSEHWLGFEERDDESVALEIVTTPTQMEVLEKLDEGIRKVNRRRSNSTSLRMSKKDASKRVLAVTPRSLRVQDQGRMYGFSASVDLAYDKSSFRAWDALRARFTQIADRSVETVWQSFVNQVRAQSLHGIPEEHRSWVWVILLEDVTSFASNLETLGRDEAPSSTCEDLDAEVWKAIETDISRTRDINPVVINDIRQILIEFARRNRRVGYCQGMNEILIVLLRYLDKEHTLCALILLIEELLPAYHVDSMIGLHTDCAVMDTLLFQNDVQLHAHLQVLGLNMEILCTKWLVTCFLTSLPVSGGMQVIDMLFTRAQENQSASRVLLGVGIAIFFTLRVPLLETKDAGEVLLTINEYLSSGVNIPGKGIFTLGTSRDIRSFLDTSRYIINQLEPSIVHELRLIHKDEVMERFAAYEAKKIEMRQQLEASKQTNSNSDSIKLGEHFRRRSGSSNAIPSIFSSTSVCSGLANTRDTVYKRRASRERDVVADFPNPLYPKMSPIKHSNTKSAALMHDGSSENTIVSPPIVEDQDTEEREHVIKMEEQLYDVADLYLRGRIDEKEHACIKAQIIRKWCQDMNQPTTALARVAMLKEVLVSRTRLPSQGTPRKYGALVSHLNASPSKKLTVSLYRRMKKMKKSVVTIFKATF</sequence>
<dbReference type="InterPro" id="IPR050302">
    <property type="entry name" value="Rab_GAP_TBC_domain"/>
</dbReference>
<dbReference type="InterPro" id="IPR035969">
    <property type="entry name" value="Rab-GAP_TBC_sf"/>
</dbReference>
<dbReference type="OrthoDB" id="294251at2759"/>
<dbReference type="SUPFAM" id="SSF47923">
    <property type="entry name" value="Ypt/Rab-GAP domain of gyp1p"/>
    <property type="match status" value="4"/>
</dbReference>
<dbReference type="EMBL" id="CAIX01000019">
    <property type="protein sequence ID" value="CCI41466.1"/>
    <property type="molecule type" value="Genomic_DNA"/>
</dbReference>
<name>A0A024G488_9STRA</name>
<reference evidence="3 4" key="1">
    <citation type="submission" date="2012-05" db="EMBL/GenBank/DDBJ databases">
        <title>Recombination and specialization in a pathogen metapopulation.</title>
        <authorList>
            <person name="Gardiner A."/>
            <person name="Kemen E."/>
            <person name="Schultz-Larsen T."/>
            <person name="MacLean D."/>
            <person name="Van Oosterhout C."/>
            <person name="Jones J.D.G."/>
        </authorList>
    </citation>
    <scope>NUCLEOTIDE SEQUENCE [LARGE SCALE GENOMIC DNA]</scope>
    <source>
        <strain evidence="3 4">Ac Nc2</strain>
    </source>
</reference>
<dbReference type="GO" id="GO:0005096">
    <property type="term" value="F:GTPase activator activity"/>
    <property type="evidence" value="ECO:0007669"/>
    <property type="project" value="TreeGrafter"/>
</dbReference>
<dbReference type="PROSITE" id="PS50086">
    <property type="entry name" value="TBC_RABGAP"/>
    <property type="match status" value="2"/>
</dbReference>
<dbReference type="InterPro" id="IPR000195">
    <property type="entry name" value="Rab-GAP-TBC_dom"/>
</dbReference>
<feature type="region of interest" description="Disordered" evidence="1">
    <location>
        <begin position="841"/>
        <end position="867"/>
    </location>
</feature>
<dbReference type="GO" id="GO:0031267">
    <property type="term" value="F:small GTPase binding"/>
    <property type="evidence" value="ECO:0007669"/>
    <property type="project" value="TreeGrafter"/>
</dbReference>
<accession>A0A024G488</accession>
<dbReference type="Proteomes" id="UP000053237">
    <property type="component" value="Unassembled WGS sequence"/>
</dbReference>
<dbReference type="SMART" id="SM00164">
    <property type="entry name" value="TBC"/>
    <property type="match status" value="2"/>
</dbReference>
<organism evidence="3 4">
    <name type="scientific">Albugo candida</name>
    <dbReference type="NCBI Taxonomy" id="65357"/>
    <lineage>
        <taxon>Eukaryota</taxon>
        <taxon>Sar</taxon>
        <taxon>Stramenopiles</taxon>
        <taxon>Oomycota</taxon>
        <taxon>Peronosporomycetes</taxon>
        <taxon>Albuginales</taxon>
        <taxon>Albuginaceae</taxon>
        <taxon>Albugo</taxon>
    </lineage>
</organism>
<dbReference type="InParanoid" id="A0A024G488"/>
<feature type="domain" description="Rab-GAP TBC" evidence="2">
    <location>
        <begin position="545"/>
        <end position="731"/>
    </location>
</feature>
<evidence type="ECO:0000256" key="1">
    <source>
        <dbReference type="SAM" id="MobiDB-lite"/>
    </source>
</evidence>
<dbReference type="Gene3D" id="1.10.8.270">
    <property type="entry name" value="putative rabgap domain of human tbc1 domain family member 14 like domains"/>
    <property type="match status" value="2"/>
</dbReference>
<evidence type="ECO:0000313" key="4">
    <source>
        <dbReference type="Proteomes" id="UP000053237"/>
    </source>
</evidence>
<feature type="domain" description="Rab-GAP TBC" evidence="2">
    <location>
        <begin position="43"/>
        <end position="261"/>
    </location>
</feature>
<dbReference type="STRING" id="65357.A0A024G488"/>
<feature type="compositionally biased region" description="Polar residues" evidence="1">
    <location>
        <begin position="841"/>
        <end position="853"/>
    </location>
</feature>
<dbReference type="PANTHER" id="PTHR47219:SF20">
    <property type="entry name" value="TBC1 DOMAIN FAMILY MEMBER 2B"/>
    <property type="match status" value="1"/>
</dbReference>
<dbReference type="AlphaFoldDB" id="A0A024G488"/>
<evidence type="ECO:0000313" key="3">
    <source>
        <dbReference type="EMBL" id="CCI41466.1"/>
    </source>
</evidence>
<keyword evidence="4" id="KW-1185">Reference proteome</keyword>
<evidence type="ECO:0000259" key="2">
    <source>
        <dbReference type="PROSITE" id="PS50086"/>
    </source>
</evidence>
<gene>
    <name evidence="3" type="ORF">BN9_022500</name>
</gene>
<dbReference type="Gene3D" id="1.10.472.80">
    <property type="entry name" value="Ypt/Rab-GAP domain of gyp1p, domain 3"/>
    <property type="match status" value="2"/>
</dbReference>
<proteinExistence type="predicted"/>
<comment type="caution">
    <text evidence="3">The sequence shown here is derived from an EMBL/GenBank/DDBJ whole genome shotgun (WGS) entry which is preliminary data.</text>
</comment>
<dbReference type="PANTHER" id="PTHR47219">
    <property type="entry name" value="RAB GTPASE-ACTIVATING PROTEIN 1-LIKE"/>
    <property type="match status" value="1"/>
</dbReference>